<feature type="region of interest" description="Disordered" evidence="1">
    <location>
        <begin position="105"/>
        <end position="125"/>
    </location>
</feature>
<keyword evidence="2" id="KW-1185">Reference proteome</keyword>
<dbReference type="Proteomes" id="UP000515125">
    <property type="component" value="Unplaced"/>
</dbReference>
<dbReference type="SUPFAM" id="SSF81301">
    <property type="entry name" value="Nucleotidyltransferase"/>
    <property type="match status" value="1"/>
</dbReference>
<gene>
    <name evidence="3" type="primary">LOC34623826</name>
</gene>
<reference evidence="3" key="1">
    <citation type="submission" date="2025-08" db="UniProtKB">
        <authorList>
            <consortium name="RefSeq"/>
        </authorList>
    </citation>
    <scope>IDENTIFICATION</scope>
</reference>
<dbReference type="GeneID" id="34623826"/>
<feature type="compositionally biased region" description="Low complexity" evidence="1">
    <location>
        <begin position="194"/>
        <end position="212"/>
    </location>
</feature>
<dbReference type="AlphaFoldDB" id="A0A6P6S3V6"/>
<dbReference type="Pfam" id="PF02410">
    <property type="entry name" value="RsfS"/>
    <property type="match status" value="1"/>
</dbReference>
<feature type="compositionally biased region" description="Polar residues" evidence="1">
    <location>
        <begin position="112"/>
        <end position="123"/>
    </location>
</feature>
<dbReference type="RefSeq" id="XP_026194524.1">
    <property type="nucleotide sequence ID" value="XM_026338739.1"/>
</dbReference>
<feature type="region of interest" description="Disordered" evidence="1">
    <location>
        <begin position="179"/>
        <end position="218"/>
    </location>
</feature>
<protein>
    <submittedName>
        <fullName evidence="3">Uncharacterized protein LOC34623826</fullName>
    </submittedName>
</protein>
<dbReference type="OrthoDB" id="21330at2759"/>
<proteinExistence type="predicted"/>
<name>A0A6P6S3V6_9EIME</name>
<sequence>MPGNVAIASRVALAAAARASCPPVSYGAPRVCAPSPRLEAAAAAAAATAQAPPNSRSLCSLSSDPFLHSSPHHACWSGRGKTRCFSVLRDPKPLHRVLAELEAAEKVKGQDSSRGSNAESTFISERASTRASSVEWSAVATNSSPCNSGHSSARMPFYDEDSTASDSFLDCRDGETIETVEAQSPLPSLGFGGDSSSSTARSSSGGDSWGGSTAPPPFQALHASAEIVASQEQLEALAAEEASTAAAAFSQRQRELLDCVAAAAAGEGGIRGALQQSFEDLLPPHISAAAATGAGGASNGDGRPLGSDAEADDALLTPAQRFYRDNRELLLQRAEQYLLGKQAAAAAAAATATDPEGAEEEEWGGAASALEEDWRAYFNPVYKPPKGFSWPVGGGTSEADGQTKVAAAAASSAPPVDLEFCKGQYPALRDLKSLLTQEGVIDIVYLNLEAHSRRDLGVVALIGTCSTAAHCRRVSRLLRSLIASLEIPLVSDSCSCSTGSTRRNRARTSTSSSEWFVACLGPVSVHLMTPAARAFYNVEVAWTSNCEGSAVPQRERAEGAQEDALVLQYTGDQEDVLQQQQQLILQRLEHLQRNQAG</sequence>
<dbReference type="InterPro" id="IPR043519">
    <property type="entry name" value="NT_sf"/>
</dbReference>
<evidence type="ECO:0000313" key="3">
    <source>
        <dbReference type="RefSeq" id="XP_026194524.1"/>
    </source>
</evidence>
<accession>A0A6P6S3V6</accession>
<dbReference type="Gene3D" id="3.30.460.10">
    <property type="entry name" value="Beta Polymerase, domain 2"/>
    <property type="match status" value="1"/>
</dbReference>
<evidence type="ECO:0000256" key="1">
    <source>
        <dbReference type="SAM" id="MobiDB-lite"/>
    </source>
</evidence>
<organism evidence="2 3">
    <name type="scientific">Cyclospora cayetanensis</name>
    <dbReference type="NCBI Taxonomy" id="88456"/>
    <lineage>
        <taxon>Eukaryota</taxon>
        <taxon>Sar</taxon>
        <taxon>Alveolata</taxon>
        <taxon>Apicomplexa</taxon>
        <taxon>Conoidasida</taxon>
        <taxon>Coccidia</taxon>
        <taxon>Eucoccidiorida</taxon>
        <taxon>Eimeriorina</taxon>
        <taxon>Eimeriidae</taxon>
        <taxon>Cyclospora</taxon>
    </lineage>
</organism>
<evidence type="ECO:0000313" key="2">
    <source>
        <dbReference type="Proteomes" id="UP000515125"/>
    </source>
</evidence>